<dbReference type="GO" id="GO:0016705">
    <property type="term" value="F:oxidoreductase activity, acting on paired donors, with incorporation or reduction of molecular oxygen"/>
    <property type="evidence" value="ECO:0007669"/>
    <property type="project" value="InterPro"/>
</dbReference>
<dbReference type="AlphaFoldDB" id="A0A0D6EPS5"/>
<comment type="similarity">
    <text evidence="1">Belongs to the cytochrome P450 family.</text>
</comment>
<keyword evidence="6" id="KW-1185">Reference proteome</keyword>
<name>A0A0D6EPS5_SPOSA</name>
<dbReference type="GO" id="GO:0005506">
    <property type="term" value="F:iron ion binding"/>
    <property type="evidence" value="ECO:0007669"/>
    <property type="project" value="InterPro"/>
</dbReference>
<organism evidence="5 6">
    <name type="scientific">Sporidiobolus salmonicolor</name>
    <name type="common">Yeast-like fungus</name>
    <name type="synonym">Sporobolomyces salmonicolor</name>
    <dbReference type="NCBI Taxonomy" id="5005"/>
    <lineage>
        <taxon>Eukaryota</taxon>
        <taxon>Fungi</taxon>
        <taxon>Dikarya</taxon>
        <taxon>Basidiomycota</taxon>
        <taxon>Pucciniomycotina</taxon>
        <taxon>Microbotryomycetes</taxon>
        <taxon>Sporidiobolales</taxon>
        <taxon>Sporidiobolaceae</taxon>
        <taxon>Sporobolomyces</taxon>
    </lineage>
</organism>
<gene>
    <name evidence="5" type="primary">SPOSA6832_03345</name>
</gene>
<dbReference type="Proteomes" id="UP000243876">
    <property type="component" value="Unassembled WGS sequence"/>
</dbReference>
<dbReference type="Gene3D" id="1.10.630.10">
    <property type="entry name" value="Cytochrome P450"/>
    <property type="match status" value="1"/>
</dbReference>
<dbReference type="OrthoDB" id="1470350at2759"/>
<dbReference type="PANTHER" id="PTHR24296">
    <property type="entry name" value="CYTOCHROME P450"/>
    <property type="match status" value="1"/>
</dbReference>
<keyword evidence="2" id="KW-0479">Metal-binding</keyword>
<dbReference type="GO" id="GO:0020037">
    <property type="term" value="F:heme binding"/>
    <property type="evidence" value="ECO:0007669"/>
    <property type="project" value="InterPro"/>
</dbReference>
<accession>A0A0D6EPS5</accession>
<reference evidence="6" key="1">
    <citation type="submission" date="2015-02" db="EMBL/GenBank/DDBJ databases">
        <authorList>
            <person name="Gon?alves P."/>
        </authorList>
    </citation>
    <scope>NUCLEOTIDE SEQUENCE [LARGE SCALE GENOMIC DNA]</scope>
</reference>
<evidence type="ECO:0000313" key="5">
    <source>
        <dbReference type="EMBL" id="CEQ41610.1"/>
    </source>
</evidence>
<evidence type="ECO:0000256" key="4">
    <source>
        <dbReference type="ARBA" id="ARBA00023004"/>
    </source>
</evidence>
<evidence type="ECO:0000256" key="3">
    <source>
        <dbReference type="ARBA" id="ARBA00023002"/>
    </source>
</evidence>
<proteinExistence type="inferred from homology"/>
<protein>
    <submittedName>
        <fullName evidence="5">SPOSA6832_03345-mRNA-1:cds</fullName>
    </submittedName>
</protein>
<keyword evidence="3" id="KW-0560">Oxidoreductase</keyword>
<evidence type="ECO:0000256" key="1">
    <source>
        <dbReference type="ARBA" id="ARBA00010617"/>
    </source>
</evidence>
<evidence type="ECO:0000256" key="2">
    <source>
        <dbReference type="ARBA" id="ARBA00022723"/>
    </source>
</evidence>
<dbReference type="SUPFAM" id="SSF48264">
    <property type="entry name" value="Cytochrome P450"/>
    <property type="match status" value="1"/>
</dbReference>
<dbReference type="GO" id="GO:0004497">
    <property type="term" value="F:monooxygenase activity"/>
    <property type="evidence" value="ECO:0007669"/>
    <property type="project" value="InterPro"/>
</dbReference>
<evidence type="ECO:0000313" key="6">
    <source>
        <dbReference type="Proteomes" id="UP000243876"/>
    </source>
</evidence>
<dbReference type="InterPro" id="IPR036396">
    <property type="entry name" value="Cyt_P450_sf"/>
</dbReference>
<dbReference type="EMBL" id="CENE01000015">
    <property type="protein sequence ID" value="CEQ41610.1"/>
    <property type="molecule type" value="Genomic_DNA"/>
</dbReference>
<feature type="non-terminal residue" evidence="5">
    <location>
        <position position="1"/>
    </location>
</feature>
<sequence length="356" mass="40720">MLEYIQRTNFQNYVKGHQFFRNLSPLLGHGIFVVDGPAWKTQRQATARIFTGSNFRGVVSTAIQTNLDRLTTIIGRHADRGETFDLADLFFRFTLSSFSEMAFGTDIGALSTESDAPVPFAKAFDYGQMVMNRRFTNPFWPVTERIDGTHARFLAAKKTIDEFSYGIIEEREQAGRGNFTGSQKQEAARLDLLSLYMALRDENGAPLTRSALRDACLNLIICRDTTAQGLSWTFFHLMRHPKLVEPMRKECDETDKVDYDSFKNMTQTNAVFQEGLRLHPSVPKNAWEALNDDQIPNGPRIEKGDLVFWSDWVMGRDTDVWGPDAGEFKPSRWIEEGQLKKESQWKAHFFNGGYRL</sequence>
<keyword evidence="4" id="KW-0408">Iron</keyword>
<dbReference type="Pfam" id="PF00067">
    <property type="entry name" value="p450"/>
    <property type="match status" value="1"/>
</dbReference>
<dbReference type="InterPro" id="IPR001128">
    <property type="entry name" value="Cyt_P450"/>
</dbReference>